<organism evidence="1 2">
    <name type="scientific">Fodinisporobacter ferrooxydans</name>
    <dbReference type="NCBI Taxonomy" id="2901836"/>
    <lineage>
        <taxon>Bacteria</taxon>
        <taxon>Bacillati</taxon>
        <taxon>Bacillota</taxon>
        <taxon>Bacilli</taxon>
        <taxon>Bacillales</taxon>
        <taxon>Alicyclobacillaceae</taxon>
        <taxon>Fodinisporobacter</taxon>
    </lineage>
</organism>
<accession>A0ABY4CDR4</accession>
<reference evidence="1" key="1">
    <citation type="submission" date="2021-12" db="EMBL/GenBank/DDBJ databases">
        <title>Alicyclobacillaceae gen. nov., sp. nov., isolated from chalcocite enrichment system.</title>
        <authorList>
            <person name="Jiang Z."/>
        </authorList>
    </citation>
    <scope>NUCLEOTIDE SEQUENCE</scope>
    <source>
        <strain evidence="1">MYW30-H2</strain>
    </source>
</reference>
<gene>
    <name evidence="1" type="ORF">LSG31_12025</name>
</gene>
<protein>
    <submittedName>
        <fullName evidence="1">Uncharacterized protein</fullName>
    </submittedName>
</protein>
<dbReference type="Gene3D" id="3.30.360.10">
    <property type="entry name" value="Dihydrodipicolinate Reductase, domain 2"/>
    <property type="match status" value="1"/>
</dbReference>
<evidence type="ECO:0000313" key="1">
    <source>
        <dbReference type="EMBL" id="UOF88677.1"/>
    </source>
</evidence>
<dbReference type="RefSeq" id="WP_347435356.1">
    <property type="nucleotide sequence ID" value="NZ_CP089291.1"/>
</dbReference>
<sequence length="48" mass="5360">MKRGSRSSPISSPVQGMHINKILDAIYESSRTGREVFISNPELLLESK</sequence>
<dbReference type="EMBL" id="CP089291">
    <property type="protein sequence ID" value="UOF88677.1"/>
    <property type="molecule type" value="Genomic_DNA"/>
</dbReference>
<dbReference type="Proteomes" id="UP000830167">
    <property type="component" value="Chromosome"/>
</dbReference>
<keyword evidence="2" id="KW-1185">Reference proteome</keyword>
<evidence type="ECO:0000313" key="2">
    <source>
        <dbReference type="Proteomes" id="UP000830167"/>
    </source>
</evidence>
<name>A0ABY4CDR4_9BACL</name>
<proteinExistence type="predicted"/>